<accession>A0A926NU74</accession>
<dbReference type="AlphaFoldDB" id="A0A926NU74"/>
<evidence type="ECO:0000256" key="1">
    <source>
        <dbReference type="SAM" id="Phobius"/>
    </source>
</evidence>
<dbReference type="Proteomes" id="UP000598467">
    <property type="component" value="Unassembled WGS sequence"/>
</dbReference>
<evidence type="ECO:0000313" key="3">
    <source>
        <dbReference type="Proteomes" id="UP000598467"/>
    </source>
</evidence>
<evidence type="ECO:0000313" key="2">
    <source>
        <dbReference type="EMBL" id="MBD1546529.1"/>
    </source>
</evidence>
<organism evidence="2 3">
    <name type="scientific">Roseibium aggregatum</name>
    <dbReference type="NCBI Taxonomy" id="187304"/>
    <lineage>
        <taxon>Bacteria</taxon>
        <taxon>Pseudomonadati</taxon>
        <taxon>Pseudomonadota</taxon>
        <taxon>Alphaproteobacteria</taxon>
        <taxon>Hyphomicrobiales</taxon>
        <taxon>Stappiaceae</taxon>
        <taxon>Roseibium</taxon>
    </lineage>
</organism>
<reference evidence="2" key="1">
    <citation type="submission" date="2020-05" db="EMBL/GenBank/DDBJ databases">
        <title>Identification of trans-AT polyketide cluster in two marine bacteria, producers of a novel glutaramide-containing polyketide sesbanimide D and analogs.</title>
        <authorList>
            <person name="Kacar D."/>
            <person name="Rodriguez P."/>
            <person name="Canedo L."/>
            <person name="Gonzalez E."/>
            <person name="Galan B."/>
            <person name="De La Calle F."/>
            <person name="Garcia J.L."/>
        </authorList>
    </citation>
    <scope>NUCLEOTIDE SEQUENCE</scope>
    <source>
        <strain evidence="2">PHM038</strain>
    </source>
</reference>
<comment type="caution">
    <text evidence="2">The sequence shown here is derived from an EMBL/GenBank/DDBJ whole genome shotgun (WGS) entry which is preliminary data.</text>
</comment>
<keyword evidence="1" id="KW-0812">Transmembrane</keyword>
<keyword evidence="1" id="KW-0472">Membrane</keyword>
<feature type="transmembrane region" description="Helical" evidence="1">
    <location>
        <begin position="20"/>
        <end position="47"/>
    </location>
</feature>
<protein>
    <submittedName>
        <fullName evidence="2">Uncharacterized protein</fullName>
    </submittedName>
</protein>
<sequence>MYDGFPQFLGNGGPTDDGPWPLYIWVAAVVFFQALPFFGVECLFGWCAVQSDRWVIYAFGLALPFLLVPALISWVWSKFR</sequence>
<dbReference type="EMBL" id="JABFCZ010000009">
    <property type="protein sequence ID" value="MBD1546529.1"/>
    <property type="molecule type" value="Genomic_DNA"/>
</dbReference>
<proteinExistence type="predicted"/>
<feature type="transmembrane region" description="Helical" evidence="1">
    <location>
        <begin position="54"/>
        <end position="76"/>
    </location>
</feature>
<dbReference type="RefSeq" id="WP_190291195.1">
    <property type="nucleotide sequence ID" value="NZ_JABFCZ010000009.1"/>
</dbReference>
<keyword evidence="1" id="KW-1133">Transmembrane helix</keyword>
<name>A0A926NU74_9HYPH</name>
<gene>
    <name evidence="2" type="ORF">HK439_09660</name>
</gene>